<name>A0A174RZG4_FLAPL</name>
<accession>A0A174RZG4</accession>
<feature type="compositionally biased region" description="Basic and acidic residues" evidence="1">
    <location>
        <begin position="7"/>
        <end position="25"/>
    </location>
</feature>
<feature type="compositionally biased region" description="Polar residues" evidence="1">
    <location>
        <begin position="305"/>
        <end position="318"/>
    </location>
</feature>
<feature type="region of interest" description="Disordered" evidence="1">
    <location>
        <begin position="1"/>
        <end position="35"/>
    </location>
</feature>
<sequence length="342" mass="35075">MGYVEAEGDRVPRVEKESDGPKRAEGQQIQRDAVEPVAPRAALLLPPAGGPEQKHQQEYPCDVQHQGQHRQGGEVAGVLLVVLVTVPELVLDGERVGCAVFQGQHGGGHPAVHLLVIVPGIAVKGVAVLGGEPGILRGDELLGASGVGKGDIEEVVLLLTVPDHIILLAGGPVLGEGELLLLHGVNALVQGGRPLQVGVDEGAGVVAPDGKAEVGPLRGEGLLQHVQPPLIQVGQGAVPLLVLEQPGQLVHLTGAVIQVGVIVVAVVIPAAQPQGIPLVEDKDSGPEAAGAHGQGQKDGGRLGRQTGSESFHGITSWNMGGVRPERAPPRPFPSCTPAPRPP</sequence>
<proteinExistence type="predicted"/>
<dbReference type="AlphaFoldDB" id="A0A174RZG4"/>
<reference evidence="2 3" key="1">
    <citation type="submission" date="2015-09" db="EMBL/GenBank/DDBJ databases">
        <authorList>
            <consortium name="Pathogen Informatics"/>
        </authorList>
    </citation>
    <scope>NUCLEOTIDE SEQUENCE [LARGE SCALE GENOMIC DNA]</scope>
    <source>
        <strain evidence="2 3">2789STDY5608854</strain>
    </source>
</reference>
<evidence type="ECO:0000313" key="2">
    <source>
        <dbReference type="EMBL" id="CUP90862.1"/>
    </source>
</evidence>
<evidence type="ECO:0000313" key="3">
    <source>
        <dbReference type="Proteomes" id="UP000095746"/>
    </source>
</evidence>
<dbReference type="EMBL" id="CYZT01000556">
    <property type="protein sequence ID" value="CUP90862.1"/>
    <property type="molecule type" value="Genomic_DNA"/>
</dbReference>
<protein>
    <submittedName>
        <fullName evidence="2">Uncharacterized protein</fullName>
    </submittedName>
</protein>
<feature type="region of interest" description="Disordered" evidence="1">
    <location>
        <begin position="278"/>
        <end position="342"/>
    </location>
</feature>
<evidence type="ECO:0000256" key="1">
    <source>
        <dbReference type="SAM" id="MobiDB-lite"/>
    </source>
</evidence>
<gene>
    <name evidence="2" type="ORF">ERS852411_03732</name>
</gene>
<feature type="compositionally biased region" description="Pro residues" evidence="1">
    <location>
        <begin position="329"/>
        <end position="342"/>
    </location>
</feature>
<dbReference type="Proteomes" id="UP000095746">
    <property type="component" value="Unassembled WGS sequence"/>
</dbReference>
<organism evidence="2 3">
    <name type="scientific">Flavonifractor plautii</name>
    <name type="common">Fusobacterium plautii</name>
    <dbReference type="NCBI Taxonomy" id="292800"/>
    <lineage>
        <taxon>Bacteria</taxon>
        <taxon>Bacillati</taxon>
        <taxon>Bacillota</taxon>
        <taxon>Clostridia</taxon>
        <taxon>Eubacteriales</taxon>
        <taxon>Oscillospiraceae</taxon>
        <taxon>Flavonifractor</taxon>
    </lineage>
</organism>